<keyword evidence="3" id="KW-1185">Reference proteome</keyword>
<dbReference type="Proteomes" id="UP000292027">
    <property type="component" value="Unassembled WGS sequence"/>
</dbReference>
<gene>
    <name evidence="2" type="ORF">EV645_6271</name>
</gene>
<evidence type="ECO:0000313" key="2">
    <source>
        <dbReference type="EMBL" id="RZU11113.1"/>
    </source>
</evidence>
<dbReference type="Gene3D" id="3.30.450.180">
    <property type="match status" value="1"/>
</dbReference>
<dbReference type="InterPro" id="IPR010982">
    <property type="entry name" value="Lambda_DNA-bd_dom_sf"/>
</dbReference>
<dbReference type="PANTHER" id="PTHR35010">
    <property type="entry name" value="BLL4672 PROTEIN-RELATED"/>
    <property type="match status" value="1"/>
</dbReference>
<dbReference type="Pfam" id="PF13560">
    <property type="entry name" value="HTH_31"/>
    <property type="match status" value="1"/>
</dbReference>
<name>A0A4Q7WMX1_9ACTN</name>
<dbReference type="InterPro" id="IPR041413">
    <property type="entry name" value="MLTR_LBD"/>
</dbReference>
<dbReference type="PANTHER" id="PTHR35010:SF2">
    <property type="entry name" value="BLL4672 PROTEIN"/>
    <property type="match status" value="1"/>
</dbReference>
<dbReference type="AlphaFoldDB" id="A0A4Q7WMX1"/>
<protein>
    <submittedName>
        <fullName evidence="2">Helix-turn-helix protein</fullName>
    </submittedName>
</protein>
<dbReference type="GO" id="GO:0003677">
    <property type="term" value="F:DNA binding"/>
    <property type="evidence" value="ECO:0007669"/>
    <property type="project" value="InterPro"/>
</dbReference>
<dbReference type="SMART" id="SM00530">
    <property type="entry name" value="HTH_XRE"/>
    <property type="match status" value="1"/>
</dbReference>
<dbReference type="OrthoDB" id="3212310at2"/>
<dbReference type="EMBL" id="SHKR01000015">
    <property type="protein sequence ID" value="RZU11113.1"/>
    <property type="molecule type" value="Genomic_DNA"/>
</dbReference>
<dbReference type="CDD" id="cd00093">
    <property type="entry name" value="HTH_XRE"/>
    <property type="match status" value="1"/>
</dbReference>
<dbReference type="SUPFAM" id="SSF47413">
    <property type="entry name" value="lambda repressor-like DNA-binding domains"/>
    <property type="match status" value="1"/>
</dbReference>
<dbReference type="PROSITE" id="PS50943">
    <property type="entry name" value="HTH_CROC1"/>
    <property type="match status" value="1"/>
</dbReference>
<dbReference type="Gene3D" id="1.10.260.40">
    <property type="entry name" value="lambda repressor-like DNA-binding domains"/>
    <property type="match status" value="1"/>
</dbReference>
<feature type="domain" description="HTH cro/C1-type" evidence="1">
    <location>
        <begin position="38"/>
        <end position="85"/>
    </location>
</feature>
<sequence length="294" mass="32243">MSTENRKQVRDFLVNRRGKVTPQQAGLQYYGGNRRVPGLRREEVATLAGLSVDYYARIEKGNLSGVSETVLHAISDALQLDEAERTYLFDLARTANASHRTPRREPARRVRPAVQRILDGMATTPALVRNGRLDVLAANPLGRALFAPLFDSPVTAPGQAPNHARFGFLDPRAHDFHPDWNLSANTNVAILRTEAGRDPYNKDLTDLIGELSTRSEDFRTRWADQNVRLHRTGTKSFHHPVVGVITVDFEAMELSADAGLTITAYSPEPASPSADALALLGSWVTTGSHAGETG</sequence>
<dbReference type="Pfam" id="PF17765">
    <property type="entry name" value="MLTR_LBD"/>
    <property type="match status" value="1"/>
</dbReference>
<dbReference type="RefSeq" id="WP_130447601.1">
    <property type="nucleotide sequence ID" value="NZ_SHKR01000015.1"/>
</dbReference>
<dbReference type="InterPro" id="IPR001387">
    <property type="entry name" value="Cro/C1-type_HTH"/>
</dbReference>
<organism evidence="2 3">
    <name type="scientific">Kribbella rubisoli</name>
    <dbReference type="NCBI Taxonomy" id="3075929"/>
    <lineage>
        <taxon>Bacteria</taxon>
        <taxon>Bacillati</taxon>
        <taxon>Actinomycetota</taxon>
        <taxon>Actinomycetes</taxon>
        <taxon>Propionibacteriales</taxon>
        <taxon>Kribbellaceae</taxon>
        <taxon>Kribbella</taxon>
    </lineage>
</organism>
<reference evidence="2 3" key="1">
    <citation type="journal article" date="2015" name="Stand. Genomic Sci.">
        <title>Genomic Encyclopedia of Bacterial and Archaeal Type Strains, Phase III: the genomes of soil and plant-associated and newly described type strains.</title>
        <authorList>
            <person name="Whitman W.B."/>
            <person name="Woyke T."/>
            <person name="Klenk H.P."/>
            <person name="Zhou Y."/>
            <person name="Lilburn T.G."/>
            <person name="Beck B.J."/>
            <person name="De Vos P."/>
            <person name="Vandamme P."/>
            <person name="Eisen J.A."/>
            <person name="Garrity G."/>
            <person name="Hugenholtz P."/>
            <person name="Kyrpides N.C."/>
        </authorList>
    </citation>
    <scope>NUCLEOTIDE SEQUENCE [LARGE SCALE GENOMIC DNA]</scope>
    <source>
        <strain evidence="2 3">VKM Ac-2540</strain>
    </source>
</reference>
<accession>A0A4Q7WMX1</accession>
<comment type="caution">
    <text evidence="2">The sequence shown here is derived from an EMBL/GenBank/DDBJ whole genome shotgun (WGS) entry which is preliminary data.</text>
</comment>
<evidence type="ECO:0000313" key="3">
    <source>
        <dbReference type="Proteomes" id="UP000292027"/>
    </source>
</evidence>
<evidence type="ECO:0000259" key="1">
    <source>
        <dbReference type="PROSITE" id="PS50943"/>
    </source>
</evidence>
<proteinExistence type="predicted"/>